<evidence type="ECO:0000256" key="2">
    <source>
        <dbReference type="SAM" id="MobiDB-lite"/>
    </source>
</evidence>
<dbReference type="AlphaFoldDB" id="A0A8B9J739"/>
<feature type="domain" description="Fibronectin type-III" evidence="3">
    <location>
        <begin position="102"/>
        <end position="196"/>
    </location>
</feature>
<proteinExistence type="predicted"/>
<dbReference type="InterPro" id="IPR013783">
    <property type="entry name" value="Ig-like_fold"/>
</dbReference>
<reference evidence="4" key="1">
    <citation type="submission" date="2025-08" db="UniProtKB">
        <authorList>
            <consortium name="Ensembl"/>
        </authorList>
    </citation>
    <scope>IDENTIFICATION</scope>
</reference>
<evidence type="ECO:0000259" key="3">
    <source>
        <dbReference type="PROSITE" id="PS50853"/>
    </source>
</evidence>
<organism evidence="4 5">
    <name type="scientific">Astyanax mexicanus</name>
    <name type="common">Blind cave fish</name>
    <name type="synonym">Astyanax fasciatus mexicanus</name>
    <dbReference type="NCBI Taxonomy" id="7994"/>
    <lineage>
        <taxon>Eukaryota</taxon>
        <taxon>Metazoa</taxon>
        <taxon>Chordata</taxon>
        <taxon>Craniata</taxon>
        <taxon>Vertebrata</taxon>
        <taxon>Euteleostomi</taxon>
        <taxon>Actinopterygii</taxon>
        <taxon>Neopterygii</taxon>
        <taxon>Teleostei</taxon>
        <taxon>Ostariophysi</taxon>
        <taxon>Characiformes</taxon>
        <taxon>Characoidei</taxon>
        <taxon>Acestrorhamphidae</taxon>
        <taxon>Acestrorhamphinae</taxon>
        <taxon>Astyanax</taxon>
    </lineage>
</organism>
<dbReference type="Ensembl" id="ENSAMXT00005008282.1">
    <property type="protein sequence ID" value="ENSAMXP00005007340.1"/>
    <property type="gene ID" value="ENSAMXG00005004391.1"/>
</dbReference>
<dbReference type="PANTHER" id="PTHR14340:SF13">
    <property type="entry name" value="TITIN"/>
    <property type="match status" value="1"/>
</dbReference>
<dbReference type="Gene3D" id="2.60.40.10">
    <property type="entry name" value="Immunoglobulins"/>
    <property type="match status" value="2"/>
</dbReference>
<evidence type="ECO:0000313" key="5">
    <source>
        <dbReference type="Proteomes" id="UP000694621"/>
    </source>
</evidence>
<evidence type="ECO:0000313" key="4">
    <source>
        <dbReference type="Ensembl" id="ENSAMXP00005007340.1"/>
    </source>
</evidence>
<protein>
    <recommendedName>
        <fullName evidence="3">Fibronectin type-III domain-containing protein</fullName>
    </recommendedName>
</protein>
<dbReference type="InterPro" id="IPR003961">
    <property type="entry name" value="FN3_dom"/>
</dbReference>
<feature type="region of interest" description="Disordered" evidence="2">
    <location>
        <begin position="10"/>
        <end position="29"/>
    </location>
</feature>
<dbReference type="GO" id="GO:0008307">
    <property type="term" value="F:structural constituent of muscle"/>
    <property type="evidence" value="ECO:0007669"/>
    <property type="project" value="TreeGrafter"/>
</dbReference>
<dbReference type="PROSITE" id="PS50853">
    <property type="entry name" value="FN3"/>
    <property type="match status" value="1"/>
</dbReference>
<dbReference type="Proteomes" id="UP000694621">
    <property type="component" value="Unplaced"/>
</dbReference>
<dbReference type="PANTHER" id="PTHR14340">
    <property type="entry name" value="MICROFIBRIL-ASSOCIATED GLYCOPROTEIN 3"/>
    <property type="match status" value="1"/>
</dbReference>
<dbReference type="SUPFAM" id="SSF49265">
    <property type="entry name" value="Fibronectin type III"/>
    <property type="match status" value="1"/>
</dbReference>
<dbReference type="FunFam" id="2.60.40.10:FF:000112">
    <property type="entry name" value="Titin a"/>
    <property type="match status" value="1"/>
</dbReference>
<dbReference type="GO" id="GO:0045214">
    <property type="term" value="P:sarcomere organization"/>
    <property type="evidence" value="ECO:0007669"/>
    <property type="project" value="TreeGrafter"/>
</dbReference>
<dbReference type="GO" id="GO:0048738">
    <property type="term" value="P:cardiac muscle tissue development"/>
    <property type="evidence" value="ECO:0007669"/>
    <property type="project" value="TreeGrafter"/>
</dbReference>
<dbReference type="SMART" id="SM00060">
    <property type="entry name" value="FN3"/>
    <property type="match status" value="2"/>
</dbReference>
<keyword evidence="1" id="KW-0393">Immunoglobulin domain</keyword>
<dbReference type="Pfam" id="PF00041">
    <property type="entry name" value="fn3"/>
    <property type="match status" value="1"/>
</dbReference>
<dbReference type="CDD" id="cd00063">
    <property type="entry name" value="FN3"/>
    <property type="match status" value="2"/>
</dbReference>
<name>A0A8B9J739_ASTMX</name>
<dbReference type="GO" id="GO:0031430">
    <property type="term" value="C:M band"/>
    <property type="evidence" value="ECO:0007669"/>
    <property type="project" value="TreeGrafter"/>
</dbReference>
<dbReference type="PRINTS" id="PR00014">
    <property type="entry name" value="FNTYPEIII"/>
</dbReference>
<evidence type="ECO:0000256" key="1">
    <source>
        <dbReference type="ARBA" id="ARBA00023319"/>
    </source>
</evidence>
<accession>A0A8B9J739</accession>
<dbReference type="InterPro" id="IPR036116">
    <property type="entry name" value="FN3_sf"/>
</dbReference>
<sequence length="205" mass="22994">MFWKCKNSVRRSGPRPTRRTLEAQSTRCPVSPPAKSTALELLPSMSMELVTSVTHCNKTSYKITNLEEGMLYYFRVLPENIYGIGEPRETPDAVLVCEVPLPPSKLEVVDVTKSSVSLGWEKPEHDGGSRLTGYIVEACKAGTDKWMKVATLKLTDYEYTIDKLNESEQYLFRVRAVNSRGVGEPKETVTAVTVQEQRGTLQLFS</sequence>